<dbReference type="Gene3D" id="3.30.465.10">
    <property type="match status" value="1"/>
</dbReference>
<dbReference type="InterPro" id="IPR046342">
    <property type="entry name" value="CBS_dom_sf"/>
</dbReference>
<dbReference type="PANTHER" id="PTHR22777:SF32">
    <property type="entry name" value="UPF0053 INNER MEMBRANE PROTEIN YFJD"/>
    <property type="match status" value="1"/>
</dbReference>
<evidence type="ECO:0000256" key="1">
    <source>
        <dbReference type="ARBA" id="ARBA00004651"/>
    </source>
</evidence>
<evidence type="ECO:0000256" key="4">
    <source>
        <dbReference type="ARBA" id="ARBA00022692"/>
    </source>
</evidence>
<keyword evidence="3" id="KW-1003">Cell membrane</keyword>
<feature type="domain" description="CNNM transmembrane" evidence="14">
    <location>
        <begin position="2"/>
        <end position="187"/>
    </location>
</feature>
<evidence type="ECO:0000256" key="7">
    <source>
        <dbReference type="ARBA" id="ARBA00023122"/>
    </source>
</evidence>
<dbReference type="PANTHER" id="PTHR22777">
    <property type="entry name" value="HEMOLYSIN-RELATED"/>
    <property type="match status" value="1"/>
</dbReference>
<feature type="domain" description="CBS" evidence="13">
    <location>
        <begin position="206"/>
        <end position="267"/>
    </location>
</feature>
<evidence type="ECO:0000313" key="15">
    <source>
        <dbReference type="EMBL" id="QQM66676.1"/>
    </source>
</evidence>
<keyword evidence="16" id="KW-1185">Reference proteome</keyword>
<evidence type="ECO:0000259" key="13">
    <source>
        <dbReference type="PROSITE" id="PS51371"/>
    </source>
</evidence>
<dbReference type="SUPFAM" id="SSF54631">
    <property type="entry name" value="CBS-domain pair"/>
    <property type="match status" value="1"/>
</dbReference>
<dbReference type="InterPro" id="IPR016169">
    <property type="entry name" value="FAD-bd_PCMH_sub2"/>
</dbReference>
<evidence type="ECO:0000256" key="8">
    <source>
        <dbReference type="ARBA" id="ARBA00023136"/>
    </source>
</evidence>
<proteinExistence type="inferred from homology"/>
<dbReference type="RefSeq" id="WP_200274766.1">
    <property type="nucleotide sequence ID" value="NZ_CP066802.1"/>
</dbReference>
<evidence type="ECO:0000256" key="9">
    <source>
        <dbReference type="PROSITE-ProRule" id="PRU00703"/>
    </source>
</evidence>
<evidence type="ECO:0000256" key="6">
    <source>
        <dbReference type="ARBA" id="ARBA00022989"/>
    </source>
</evidence>
<comment type="subcellular location">
    <subcellularLocation>
        <location evidence="1">Cell membrane</location>
        <topology evidence="1">Multi-pass membrane protein</topology>
    </subcellularLocation>
</comment>
<dbReference type="PROSITE" id="PS51846">
    <property type="entry name" value="CNNM"/>
    <property type="match status" value="1"/>
</dbReference>
<evidence type="ECO:0000256" key="10">
    <source>
        <dbReference type="PROSITE-ProRule" id="PRU01193"/>
    </source>
</evidence>
<keyword evidence="8 10" id="KW-0472">Membrane</keyword>
<dbReference type="InterPro" id="IPR044751">
    <property type="entry name" value="Ion_transp-like_CBS"/>
</dbReference>
<evidence type="ECO:0000313" key="16">
    <source>
        <dbReference type="Proteomes" id="UP000595895"/>
    </source>
</evidence>
<dbReference type="AlphaFoldDB" id="A0A7T7S199"/>
<keyword evidence="4 10" id="KW-0812">Transmembrane</keyword>
<dbReference type="InterPro" id="IPR005170">
    <property type="entry name" value="Transptr-assoc_dom"/>
</dbReference>
<comment type="similarity">
    <text evidence="2">Belongs to the UPF0053 family.</text>
</comment>
<feature type="region of interest" description="Disordered" evidence="11">
    <location>
        <begin position="408"/>
        <end position="427"/>
    </location>
</feature>
<name>A0A7T7S199_9ACTO</name>
<sequence>MSGTPVPLLVVLALVALALGAVLSAAEAALARTTRAAADDLVEAGRPRARTVRELAERRGEVLGTVSSVRVAVDMCAAVCLTLAVSGVVQRWWLVLLVSLGLNALVLGLLVGLSPRSVGRRNPDATLLALAPLLTRVDAVGRPWRWFDSHYGHASTLTDAEARAEVTEDLREMIDEIGEADSIEEEDREMLRSVVELGQTLVREVMVPRTDMVTIDATKPASSALRLFIRSGYSRVPVVGEDTDDVRGILYLKDVLRRVDAHPEHASLPVSGFVREAVFVPEMKLADDLLREMQTTQVHIALAVDEYGGIAGLVTLEDLLEEVVGELTDEHDRALPEPEDLGDGVFRVPTRLPIDELGALFDLEIDDDDVDSAGGLLTKAIGRVPLPGAVGVVQGVRLEAEEGSGRRRQVASLLASRAPKQEDEHDD</sequence>
<dbReference type="Pfam" id="PF03471">
    <property type="entry name" value="CorC_HlyC"/>
    <property type="match status" value="1"/>
</dbReference>
<protein>
    <submittedName>
        <fullName evidence="15">HlyC/CorC family transporter</fullName>
    </submittedName>
</protein>
<dbReference type="KEGG" id="awe:JG540_06135"/>
<dbReference type="InterPro" id="IPR036318">
    <property type="entry name" value="FAD-bd_PCMH-like_sf"/>
</dbReference>
<evidence type="ECO:0000256" key="11">
    <source>
        <dbReference type="SAM" id="MobiDB-lite"/>
    </source>
</evidence>
<gene>
    <name evidence="15" type="ORF">JG540_06135</name>
</gene>
<dbReference type="PROSITE" id="PS51371">
    <property type="entry name" value="CBS"/>
    <property type="match status" value="2"/>
</dbReference>
<evidence type="ECO:0000256" key="3">
    <source>
        <dbReference type="ARBA" id="ARBA00022475"/>
    </source>
</evidence>
<dbReference type="InterPro" id="IPR000644">
    <property type="entry name" value="CBS_dom"/>
</dbReference>
<dbReference type="CDD" id="cd04590">
    <property type="entry name" value="CBS_pair_CorC_HlyC_assoc"/>
    <property type="match status" value="1"/>
</dbReference>
<evidence type="ECO:0000256" key="5">
    <source>
        <dbReference type="ARBA" id="ARBA00022737"/>
    </source>
</evidence>
<organism evidence="15 16">
    <name type="scientific">Actinomyces weissii</name>
    <dbReference type="NCBI Taxonomy" id="675090"/>
    <lineage>
        <taxon>Bacteria</taxon>
        <taxon>Bacillati</taxon>
        <taxon>Actinomycetota</taxon>
        <taxon>Actinomycetes</taxon>
        <taxon>Actinomycetales</taxon>
        <taxon>Actinomycetaceae</taxon>
        <taxon>Actinomyces</taxon>
    </lineage>
</organism>
<dbReference type="Gene3D" id="3.10.580.10">
    <property type="entry name" value="CBS-domain"/>
    <property type="match status" value="1"/>
</dbReference>
<dbReference type="Pfam" id="PF01595">
    <property type="entry name" value="CNNM"/>
    <property type="match status" value="1"/>
</dbReference>
<keyword evidence="7 9" id="KW-0129">CBS domain</keyword>
<dbReference type="SMART" id="SM01091">
    <property type="entry name" value="CorC_HlyC"/>
    <property type="match status" value="1"/>
</dbReference>
<reference evidence="15 16" key="1">
    <citation type="submission" date="2020-12" db="EMBL/GenBank/DDBJ databases">
        <authorList>
            <person name="Zhou J."/>
        </authorList>
    </citation>
    <scope>NUCLEOTIDE SEQUENCE [LARGE SCALE GENOMIC DNA]</scope>
    <source>
        <strain evidence="15 16">CCUG 61299</strain>
    </source>
</reference>
<keyword evidence="6 10" id="KW-1133">Transmembrane helix</keyword>
<dbReference type="FunFam" id="3.10.580.10:FF:000002">
    <property type="entry name" value="Magnesium/cobalt efflux protein CorC"/>
    <property type="match status" value="1"/>
</dbReference>
<accession>A0A7T7S199</accession>
<feature type="transmembrane region" description="Helical" evidence="12">
    <location>
        <begin position="92"/>
        <end position="113"/>
    </location>
</feature>
<feature type="domain" description="CBS" evidence="13">
    <location>
        <begin position="273"/>
        <end position="330"/>
    </location>
</feature>
<keyword evidence="5" id="KW-0677">Repeat</keyword>
<evidence type="ECO:0000256" key="12">
    <source>
        <dbReference type="SAM" id="Phobius"/>
    </source>
</evidence>
<dbReference type="InterPro" id="IPR002550">
    <property type="entry name" value="CNNM"/>
</dbReference>
<dbReference type="SMART" id="SM00116">
    <property type="entry name" value="CBS"/>
    <property type="match status" value="2"/>
</dbReference>
<dbReference type="SUPFAM" id="SSF56176">
    <property type="entry name" value="FAD-binding/transporter-associated domain-like"/>
    <property type="match status" value="1"/>
</dbReference>
<dbReference type="EMBL" id="CP066802">
    <property type="protein sequence ID" value="QQM66676.1"/>
    <property type="molecule type" value="Genomic_DNA"/>
</dbReference>
<evidence type="ECO:0000256" key="2">
    <source>
        <dbReference type="ARBA" id="ARBA00006337"/>
    </source>
</evidence>
<dbReference type="Pfam" id="PF00571">
    <property type="entry name" value="CBS"/>
    <property type="match status" value="2"/>
</dbReference>
<dbReference type="Proteomes" id="UP000595895">
    <property type="component" value="Chromosome"/>
</dbReference>
<dbReference type="GO" id="GO:0050660">
    <property type="term" value="F:flavin adenine dinucleotide binding"/>
    <property type="evidence" value="ECO:0007669"/>
    <property type="project" value="InterPro"/>
</dbReference>
<dbReference type="GO" id="GO:0005886">
    <property type="term" value="C:plasma membrane"/>
    <property type="evidence" value="ECO:0007669"/>
    <property type="project" value="UniProtKB-SubCell"/>
</dbReference>
<evidence type="ECO:0000259" key="14">
    <source>
        <dbReference type="PROSITE" id="PS51846"/>
    </source>
</evidence>